<proteinExistence type="predicted"/>
<evidence type="ECO:0000256" key="1">
    <source>
        <dbReference type="SAM" id="MobiDB-lite"/>
    </source>
</evidence>
<name>A0A645FUB3_9ZZZZ</name>
<comment type="caution">
    <text evidence="2">The sequence shown here is derived from an EMBL/GenBank/DDBJ whole genome shotgun (WGS) entry which is preliminary data.</text>
</comment>
<evidence type="ECO:0000313" key="2">
    <source>
        <dbReference type="EMBL" id="MPN18045.1"/>
    </source>
</evidence>
<accession>A0A645FUB3</accession>
<dbReference type="AlphaFoldDB" id="A0A645FUB3"/>
<reference evidence="2" key="1">
    <citation type="submission" date="2019-08" db="EMBL/GenBank/DDBJ databases">
        <authorList>
            <person name="Kucharzyk K."/>
            <person name="Murdoch R.W."/>
            <person name="Higgins S."/>
            <person name="Loffler F."/>
        </authorList>
    </citation>
    <scope>NUCLEOTIDE SEQUENCE</scope>
</reference>
<protein>
    <submittedName>
        <fullName evidence="2">Uncharacterized protein</fullName>
    </submittedName>
</protein>
<gene>
    <name evidence="2" type="ORF">SDC9_165403</name>
</gene>
<dbReference type="EMBL" id="VSSQ01065297">
    <property type="protein sequence ID" value="MPN18045.1"/>
    <property type="molecule type" value="Genomic_DNA"/>
</dbReference>
<sequence>MRITKNNLSTHINKLIHKEETTLEHLLVNQDRALSLSSHNQEDRQQVGSKSRPRSISNRHDRAIQKGVNLIMLMSRNKDIITSTLNSNS</sequence>
<feature type="region of interest" description="Disordered" evidence="1">
    <location>
        <begin position="34"/>
        <end position="63"/>
    </location>
</feature>
<organism evidence="2">
    <name type="scientific">bioreactor metagenome</name>
    <dbReference type="NCBI Taxonomy" id="1076179"/>
    <lineage>
        <taxon>unclassified sequences</taxon>
        <taxon>metagenomes</taxon>
        <taxon>ecological metagenomes</taxon>
    </lineage>
</organism>